<dbReference type="GO" id="GO:0051537">
    <property type="term" value="F:2 iron, 2 sulfur cluster binding"/>
    <property type="evidence" value="ECO:0007669"/>
    <property type="project" value="TreeGrafter"/>
</dbReference>
<dbReference type="InterPro" id="IPR035903">
    <property type="entry name" value="HesB-like_dom_sf"/>
</dbReference>
<accession>A0A4Q1BWX6</accession>
<dbReference type="NCBIfam" id="TIGR00049">
    <property type="entry name" value="iron-sulfur cluster assembly accessory protein"/>
    <property type="match status" value="1"/>
</dbReference>
<evidence type="ECO:0000256" key="2">
    <source>
        <dbReference type="SAM" id="MobiDB-lite"/>
    </source>
</evidence>
<dbReference type="InParanoid" id="A0A4Q1BWX6"/>
<dbReference type="GO" id="GO:0051539">
    <property type="term" value="F:4 iron, 4 sulfur cluster binding"/>
    <property type="evidence" value="ECO:0007669"/>
    <property type="project" value="TreeGrafter"/>
</dbReference>
<reference evidence="4 5" key="1">
    <citation type="submission" date="2016-06" db="EMBL/GenBank/DDBJ databases">
        <title>Evolution of pathogenesis and genome organization in the Tremellales.</title>
        <authorList>
            <person name="Cuomo C."/>
            <person name="Litvintseva A."/>
            <person name="Heitman J."/>
            <person name="Chen Y."/>
            <person name="Sun S."/>
            <person name="Springer D."/>
            <person name="Dromer F."/>
            <person name="Young S."/>
            <person name="Zeng Q."/>
            <person name="Chapman S."/>
            <person name="Gujja S."/>
            <person name="Saif S."/>
            <person name="Birren B."/>
        </authorList>
    </citation>
    <scope>NUCLEOTIDE SEQUENCE [LARGE SCALE GENOMIC DNA]</scope>
    <source>
        <strain evidence="4 5">ATCC 28783</strain>
    </source>
</reference>
<dbReference type="OrthoDB" id="1938621at2759"/>
<dbReference type="FunCoup" id="A0A4Q1BWX6">
    <property type="interactions" value="235"/>
</dbReference>
<dbReference type="STRING" id="5217.A0A4Q1BWX6"/>
<dbReference type="Proteomes" id="UP000289152">
    <property type="component" value="Unassembled WGS sequence"/>
</dbReference>
<feature type="compositionally biased region" description="Low complexity" evidence="2">
    <location>
        <begin position="43"/>
        <end position="52"/>
    </location>
</feature>
<dbReference type="VEuPathDB" id="FungiDB:TREMEDRAFT_42122"/>
<dbReference type="InterPro" id="IPR000361">
    <property type="entry name" value="ATAP_core_dom"/>
</dbReference>
<evidence type="ECO:0000313" key="4">
    <source>
        <dbReference type="EMBL" id="RXK42668.1"/>
    </source>
</evidence>
<feature type="domain" description="Core" evidence="3">
    <location>
        <begin position="99"/>
        <end position="206"/>
    </location>
</feature>
<dbReference type="InterPro" id="IPR016092">
    <property type="entry name" value="ATAP"/>
</dbReference>
<dbReference type="PANTHER" id="PTHR43011:SF1">
    <property type="entry name" value="IRON-SULFUR CLUSTER ASSEMBLY 2 HOMOLOG, MITOCHONDRIAL"/>
    <property type="match status" value="1"/>
</dbReference>
<dbReference type="GO" id="GO:0016226">
    <property type="term" value="P:iron-sulfur cluster assembly"/>
    <property type="evidence" value="ECO:0007669"/>
    <property type="project" value="InterPro"/>
</dbReference>
<dbReference type="EMBL" id="SDIL01000001">
    <property type="protein sequence ID" value="RXK42668.1"/>
    <property type="molecule type" value="Genomic_DNA"/>
</dbReference>
<feature type="region of interest" description="Disordered" evidence="2">
    <location>
        <begin position="40"/>
        <end position="60"/>
    </location>
</feature>
<evidence type="ECO:0000313" key="5">
    <source>
        <dbReference type="Proteomes" id="UP000289152"/>
    </source>
</evidence>
<dbReference type="PANTHER" id="PTHR43011">
    <property type="entry name" value="IRON-SULFUR CLUSTER ASSEMBLY 2 HOMOLOG, MITOCHONDRIAL"/>
    <property type="match status" value="1"/>
</dbReference>
<comment type="similarity">
    <text evidence="1">Belongs to the HesB/IscA family.</text>
</comment>
<gene>
    <name evidence="4" type="ORF">M231_00223</name>
</gene>
<name>A0A4Q1BWX6_TREME</name>
<dbReference type="SUPFAM" id="SSF89360">
    <property type="entry name" value="HesB-like domain"/>
    <property type="match status" value="1"/>
</dbReference>
<dbReference type="GO" id="GO:0005506">
    <property type="term" value="F:iron ion binding"/>
    <property type="evidence" value="ECO:0007669"/>
    <property type="project" value="TreeGrafter"/>
</dbReference>
<evidence type="ECO:0000256" key="1">
    <source>
        <dbReference type="ARBA" id="ARBA00006718"/>
    </source>
</evidence>
<dbReference type="FunFam" id="2.60.300.12:FF:000010">
    <property type="entry name" value="Unplaced genomic scaffold supercont1.5, whole genome shotgun sequence"/>
    <property type="match status" value="1"/>
</dbReference>
<organism evidence="4 5">
    <name type="scientific">Tremella mesenterica</name>
    <name type="common">Jelly fungus</name>
    <dbReference type="NCBI Taxonomy" id="5217"/>
    <lineage>
        <taxon>Eukaryota</taxon>
        <taxon>Fungi</taxon>
        <taxon>Dikarya</taxon>
        <taxon>Basidiomycota</taxon>
        <taxon>Agaricomycotina</taxon>
        <taxon>Tremellomycetes</taxon>
        <taxon>Tremellales</taxon>
        <taxon>Tremellaceae</taxon>
        <taxon>Tremella</taxon>
    </lineage>
</organism>
<evidence type="ECO:0000259" key="3">
    <source>
        <dbReference type="Pfam" id="PF01521"/>
    </source>
</evidence>
<dbReference type="Pfam" id="PF01521">
    <property type="entry name" value="Fe-S_biosyn"/>
    <property type="match status" value="1"/>
</dbReference>
<dbReference type="Gene3D" id="2.60.300.12">
    <property type="entry name" value="HesB-like domain"/>
    <property type="match status" value="1"/>
</dbReference>
<dbReference type="AlphaFoldDB" id="A0A4Q1BWX6"/>
<comment type="caution">
    <text evidence="4">The sequence shown here is derived from an EMBL/GenBank/DDBJ whole genome shotgun (WGS) entry which is preliminary data.</text>
</comment>
<protein>
    <recommendedName>
        <fullName evidence="3">Core domain-containing protein</fullName>
    </recommendedName>
</protein>
<dbReference type="GO" id="GO:0005739">
    <property type="term" value="C:mitochondrion"/>
    <property type="evidence" value="ECO:0007669"/>
    <property type="project" value="TreeGrafter"/>
</dbReference>
<sequence>MSFFNIVRKSLPSSSRLIASTLVQPTRRYIIRSPLIQNRRPASTSTSVSPSTLPEYILPSHSSSTPITPLRVTSPSIRAIQEEGYLENPKLLPPDQAFLHITPEAVQQLSEITSREPPDVVDKGLALRVGVESGGCHGYQYTMVLTEERGVDDYVMQPDGVDCIPVVVDLTSLGLLKGATLHHATELIGSSFRIQDNPQAKQGGSCGCGISWEANEAVPT</sequence>
<keyword evidence="5" id="KW-1185">Reference proteome</keyword>
<proteinExistence type="inferred from homology"/>